<organism evidence="6 7">
    <name type="scientific">Lonepinella koalarum</name>
    <dbReference type="NCBI Taxonomy" id="53417"/>
    <lineage>
        <taxon>Bacteria</taxon>
        <taxon>Pseudomonadati</taxon>
        <taxon>Pseudomonadota</taxon>
        <taxon>Gammaproteobacteria</taxon>
        <taxon>Pasteurellales</taxon>
        <taxon>Pasteurellaceae</taxon>
        <taxon>Lonepinella</taxon>
    </lineage>
</organism>
<dbReference type="SMART" id="SM00062">
    <property type="entry name" value="PBPb"/>
    <property type="match status" value="1"/>
</dbReference>
<comment type="caution">
    <text evidence="6">The sequence shown here is derived from an EMBL/GenBank/DDBJ whole genome shotgun (WGS) entry which is preliminary data.</text>
</comment>
<evidence type="ECO:0000256" key="4">
    <source>
        <dbReference type="RuleBase" id="RU003744"/>
    </source>
</evidence>
<name>A0A4R1KZW8_9PAST</name>
<dbReference type="EMBL" id="SMGJ01000001">
    <property type="protein sequence ID" value="TCK71158.1"/>
    <property type="molecule type" value="Genomic_DNA"/>
</dbReference>
<evidence type="ECO:0000313" key="7">
    <source>
        <dbReference type="Proteomes" id="UP000295496"/>
    </source>
</evidence>
<accession>A0A4R1KZW8</accession>
<dbReference type="Proteomes" id="UP000295496">
    <property type="component" value="Unassembled WGS sequence"/>
</dbReference>
<dbReference type="SUPFAM" id="SSF53850">
    <property type="entry name" value="Periplasmic binding protein-like II"/>
    <property type="match status" value="1"/>
</dbReference>
<evidence type="ECO:0000259" key="5">
    <source>
        <dbReference type="SMART" id="SM00062"/>
    </source>
</evidence>
<dbReference type="Gene3D" id="3.40.190.10">
    <property type="entry name" value="Periplasmic binding protein-like II"/>
    <property type="match status" value="2"/>
</dbReference>
<dbReference type="OrthoDB" id="9768183at2"/>
<reference evidence="6 7" key="1">
    <citation type="submission" date="2019-03" db="EMBL/GenBank/DDBJ databases">
        <title>Genomic Encyclopedia of Type Strains, Phase IV (KMG-IV): sequencing the most valuable type-strain genomes for metagenomic binning, comparative biology and taxonomic classification.</title>
        <authorList>
            <person name="Goeker M."/>
        </authorList>
    </citation>
    <scope>NUCLEOTIDE SEQUENCE [LARGE SCALE GENOMIC DNA]</scope>
    <source>
        <strain evidence="6 7">DSM 10053</strain>
    </source>
</reference>
<dbReference type="PROSITE" id="PS51257">
    <property type="entry name" value="PROKAR_LIPOPROTEIN"/>
    <property type="match status" value="1"/>
</dbReference>
<evidence type="ECO:0000256" key="3">
    <source>
        <dbReference type="ARBA" id="ARBA00022729"/>
    </source>
</evidence>
<dbReference type="PANTHER" id="PTHR35936:SF19">
    <property type="entry name" value="AMINO-ACID-BINDING PROTEIN YXEM-RELATED"/>
    <property type="match status" value="1"/>
</dbReference>
<proteinExistence type="inferred from homology"/>
<dbReference type="InterPro" id="IPR001638">
    <property type="entry name" value="Solute-binding_3/MltF_N"/>
</dbReference>
<protein>
    <submittedName>
        <fullName evidence="6">Amino acid ABC transporter substrate-binding protein (PAAT family)</fullName>
    </submittedName>
</protein>
<dbReference type="AlphaFoldDB" id="A0A4R1KZW8"/>
<feature type="domain" description="Solute-binding protein family 3/N-terminal" evidence="5">
    <location>
        <begin position="38"/>
        <end position="269"/>
    </location>
</feature>
<sequence>MKYLIKKISYFFLIILTAMTFLFGCDNKSADNEVKNKKIIVAVNAKTKPYNYLNEAGELTGYEIEMVNEIAHRLGYDVDYQITEFESMFAGLDSRRYDVIVGNISKKPEREEKYLFSRQPYFKNKIVLITAKHNQDIRSIDDLGGKRVPAGAGRANALFMQSYNEKNPNNQIDIQYTDADASSILVDLHNGRYDASVYNQTYVINVQKEYGYEFNIYSIPNADEIEIPEAWFLFNKSSQDLESEFNSALVDIKKDGTLSSLSVKYFGNDYVPQ</sequence>
<comment type="subcellular location">
    <subcellularLocation>
        <location evidence="1">Cell envelope</location>
    </subcellularLocation>
</comment>
<evidence type="ECO:0000256" key="1">
    <source>
        <dbReference type="ARBA" id="ARBA00004196"/>
    </source>
</evidence>
<evidence type="ECO:0000313" key="6">
    <source>
        <dbReference type="EMBL" id="TCK71158.1"/>
    </source>
</evidence>
<dbReference type="PROSITE" id="PS01039">
    <property type="entry name" value="SBP_BACTERIAL_3"/>
    <property type="match status" value="1"/>
</dbReference>
<gene>
    <name evidence="6" type="ORF">EV692_0217</name>
</gene>
<dbReference type="Pfam" id="PF00497">
    <property type="entry name" value="SBP_bac_3"/>
    <property type="match status" value="1"/>
</dbReference>
<comment type="similarity">
    <text evidence="2 4">Belongs to the bacterial solute-binding protein 3 family.</text>
</comment>
<dbReference type="PANTHER" id="PTHR35936">
    <property type="entry name" value="MEMBRANE-BOUND LYTIC MUREIN TRANSGLYCOSYLASE F"/>
    <property type="match status" value="1"/>
</dbReference>
<dbReference type="GO" id="GO:0030313">
    <property type="term" value="C:cell envelope"/>
    <property type="evidence" value="ECO:0007669"/>
    <property type="project" value="UniProtKB-SubCell"/>
</dbReference>
<keyword evidence="3" id="KW-0732">Signal</keyword>
<evidence type="ECO:0000256" key="2">
    <source>
        <dbReference type="ARBA" id="ARBA00010333"/>
    </source>
</evidence>
<keyword evidence="7" id="KW-1185">Reference proteome</keyword>
<dbReference type="RefSeq" id="WP_132299693.1">
    <property type="nucleotide sequence ID" value="NZ_CP170642.1"/>
</dbReference>
<dbReference type="InterPro" id="IPR018313">
    <property type="entry name" value="SBP_3_CS"/>
</dbReference>